<sequence>MAAPIEPGRLELNSEHLIRQHALECTIPTFEQRSKAVPVRFRALEGDQALVAQSFDTVWISDEERRPERPAAAHSVTEAVKERR</sequence>
<dbReference type="EMBL" id="AP012279">
    <property type="protein sequence ID" value="BAL79047.1"/>
    <property type="molecule type" value="Genomic_DNA"/>
</dbReference>
<dbReference type="AlphaFoldDB" id="A0AAI8MJ59"/>
<gene>
    <name evidence="2" type="ORF">S23_58570</name>
</gene>
<evidence type="ECO:0000256" key="1">
    <source>
        <dbReference type="SAM" id="MobiDB-lite"/>
    </source>
</evidence>
<evidence type="ECO:0000313" key="2">
    <source>
        <dbReference type="EMBL" id="BAL79047.1"/>
    </source>
</evidence>
<dbReference type="KEGG" id="brs:S23_58570"/>
<feature type="region of interest" description="Disordered" evidence="1">
    <location>
        <begin position="64"/>
        <end position="84"/>
    </location>
</feature>
<reference evidence="2 3" key="1">
    <citation type="journal article" date="2012" name="Microbes Environ.">
        <title>Complete genome sequence of Bradyrhizobium sp. S23321: insights into symbiosis evolution in soil oligotrophs.</title>
        <authorList>
            <person name="Okubo T."/>
            <person name="Tsukui T."/>
            <person name="Maita H."/>
            <person name="Okamoto S."/>
            <person name="Oshima K."/>
            <person name="Fujisawa T."/>
            <person name="Saito A."/>
            <person name="Futamata H."/>
            <person name="Hattori R."/>
            <person name="Shimomura Y."/>
            <person name="Haruta S."/>
            <person name="Morimoto S."/>
            <person name="Wang Y."/>
            <person name="Sakai Y."/>
            <person name="Hattori M."/>
            <person name="Aizawa S."/>
            <person name="Nagashima K.V.P."/>
            <person name="Masuda S."/>
            <person name="Hattori T."/>
            <person name="Yamashita A."/>
            <person name="Bao Z."/>
            <person name="Hayatsu M."/>
            <person name="Kajiya-Kanegae H."/>
            <person name="Yoshinaga I."/>
            <person name="Sakamoto K."/>
            <person name="Toyota K."/>
            <person name="Nakao M."/>
            <person name="Kohara M."/>
            <person name="Anda M."/>
            <person name="Niwa R."/>
            <person name="Jung-Hwan P."/>
            <person name="Sameshima-Saito R."/>
            <person name="Tokuda S."/>
            <person name="Yamamoto S."/>
            <person name="Yamamoto S."/>
            <person name="Yokoyama T."/>
            <person name="Akutsu T."/>
            <person name="Nakamura Y."/>
            <person name="Nakahira-Yanaka Y."/>
            <person name="Takada Hoshino Y."/>
            <person name="Hirakawa H."/>
            <person name="Mitsui H."/>
            <person name="Terasawa K."/>
            <person name="Itakura M."/>
            <person name="Sato S."/>
            <person name="Ikeda-Ohtsubo W."/>
            <person name="Sakakura N."/>
            <person name="Kaminuma E."/>
            <person name="Minamisawa K."/>
        </authorList>
    </citation>
    <scope>NUCLEOTIDE SEQUENCE [LARGE SCALE GENOMIC DNA]</scope>
    <source>
        <strain evidence="2 3">S23321</strain>
    </source>
</reference>
<name>A0AAI8MJ59_9BRAD</name>
<protein>
    <submittedName>
        <fullName evidence="2">Uncharacterized protein</fullName>
    </submittedName>
</protein>
<proteinExistence type="predicted"/>
<accession>A0AAI8MJ59</accession>
<evidence type="ECO:0000313" key="3">
    <source>
        <dbReference type="Proteomes" id="UP000007886"/>
    </source>
</evidence>
<keyword evidence="3" id="KW-1185">Reference proteome</keyword>
<organism evidence="2 3">
    <name type="scientific">Bradyrhizobium cosmicum</name>
    <dbReference type="NCBI Taxonomy" id="1404864"/>
    <lineage>
        <taxon>Bacteria</taxon>
        <taxon>Pseudomonadati</taxon>
        <taxon>Pseudomonadota</taxon>
        <taxon>Alphaproteobacteria</taxon>
        <taxon>Hyphomicrobiales</taxon>
        <taxon>Nitrobacteraceae</taxon>
        <taxon>Bradyrhizobium</taxon>
    </lineage>
</organism>
<dbReference type="Proteomes" id="UP000007886">
    <property type="component" value="Chromosome"/>
</dbReference>